<feature type="region of interest" description="Disordered" evidence="1">
    <location>
        <begin position="1"/>
        <end position="75"/>
    </location>
</feature>
<evidence type="ECO:0000256" key="1">
    <source>
        <dbReference type="SAM" id="MobiDB-lite"/>
    </source>
</evidence>
<protein>
    <submittedName>
        <fullName evidence="2">Uncharacterized protein</fullName>
    </submittedName>
</protein>
<gene>
    <name evidence="2" type="ORF">PGT21_002235</name>
</gene>
<organism evidence="2 3">
    <name type="scientific">Puccinia graminis f. sp. tritici</name>
    <dbReference type="NCBI Taxonomy" id="56615"/>
    <lineage>
        <taxon>Eukaryota</taxon>
        <taxon>Fungi</taxon>
        <taxon>Dikarya</taxon>
        <taxon>Basidiomycota</taxon>
        <taxon>Pucciniomycotina</taxon>
        <taxon>Pucciniomycetes</taxon>
        <taxon>Pucciniales</taxon>
        <taxon>Pucciniaceae</taxon>
        <taxon>Puccinia</taxon>
    </lineage>
</organism>
<name>A0A5B0PF74_PUCGR</name>
<feature type="compositionally biased region" description="Acidic residues" evidence="1">
    <location>
        <begin position="1"/>
        <end position="25"/>
    </location>
</feature>
<evidence type="ECO:0000313" key="3">
    <source>
        <dbReference type="Proteomes" id="UP000324748"/>
    </source>
</evidence>
<accession>A0A5B0PF74</accession>
<keyword evidence="3" id="KW-1185">Reference proteome</keyword>
<dbReference type="Proteomes" id="UP000324748">
    <property type="component" value="Unassembled WGS sequence"/>
</dbReference>
<sequence length="165" mass="18425">MQEDELPISDLWEEPQPEPIQEDELISTSDHREEQQSDIPDPDIIRDTDSVSRETAPQHSVPQLPTLIPSPIRPQHHQVRVPSLVGPTRRANAVNNILTNTPFYEAIFAMAVSTSNDPIPVPKTYSAAMASPESDDWRAAIKSELDAMARLGVWKLFQLPQVALS</sequence>
<dbReference type="AlphaFoldDB" id="A0A5B0PF74"/>
<dbReference type="EMBL" id="VSWC01000054">
    <property type="protein sequence ID" value="KAA1099284.1"/>
    <property type="molecule type" value="Genomic_DNA"/>
</dbReference>
<proteinExistence type="predicted"/>
<evidence type="ECO:0000313" key="2">
    <source>
        <dbReference type="EMBL" id="KAA1099284.1"/>
    </source>
</evidence>
<reference evidence="2 3" key="1">
    <citation type="submission" date="2019-05" db="EMBL/GenBank/DDBJ databases">
        <title>Emergence of the Ug99 lineage of the wheat stem rust pathogen through somatic hybridization.</title>
        <authorList>
            <person name="Li F."/>
            <person name="Upadhyaya N.M."/>
            <person name="Sperschneider J."/>
            <person name="Matny O."/>
            <person name="Nguyen-Phuc H."/>
            <person name="Mago R."/>
            <person name="Raley C."/>
            <person name="Miller M.E."/>
            <person name="Silverstein K.A.T."/>
            <person name="Henningsen E."/>
            <person name="Hirsch C.D."/>
            <person name="Visser B."/>
            <person name="Pretorius Z.A."/>
            <person name="Steffenson B.J."/>
            <person name="Schwessinger B."/>
            <person name="Dodds P.N."/>
            <person name="Figueroa M."/>
        </authorList>
    </citation>
    <scope>NUCLEOTIDE SEQUENCE [LARGE SCALE GENOMIC DNA]</scope>
    <source>
        <strain evidence="2">21-0</strain>
    </source>
</reference>
<feature type="compositionally biased region" description="Polar residues" evidence="1">
    <location>
        <begin position="53"/>
        <end position="63"/>
    </location>
</feature>
<feature type="compositionally biased region" description="Basic and acidic residues" evidence="1">
    <location>
        <begin position="43"/>
        <end position="52"/>
    </location>
</feature>
<comment type="caution">
    <text evidence="2">The sequence shown here is derived from an EMBL/GenBank/DDBJ whole genome shotgun (WGS) entry which is preliminary data.</text>
</comment>